<dbReference type="GO" id="GO:0003723">
    <property type="term" value="F:RNA binding"/>
    <property type="evidence" value="ECO:0007669"/>
    <property type="project" value="UniProtKB-KW"/>
</dbReference>
<comment type="function">
    <text evidence="12">Transports viral genome to neighboring plant cells directly through plasmosdesmata, without any budding. The movement protein allows efficient cell to cell propagation, by bypassing the host cell wall barrier. Forms a ribonucleoprotein complex with viral RNA.</text>
</comment>
<dbReference type="InterPro" id="IPR028919">
    <property type="entry name" value="Viral_movement"/>
</dbReference>
<feature type="compositionally biased region" description="Low complexity" evidence="13">
    <location>
        <begin position="247"/>
        <end position="257"/>
    </location>
</feature>
<evidence type="ECO:0000256" key="8">
    <source>
        <dbReference type="ARBA" id="ARBA00023081"/>
    </source>
</evidence>
<evidence type="ECO:0000256" key="11">
    <source>
        <dbReference type="ARBA" id="ARBA00030527"/>
    </source>
</evidence>
<evidence type="ECO:0000256" key="7">
    <source>
        <dbReference type="ARBA" id="ARBA00023031"/>
    </source>
</evidence>
<protein>
    <recommendedName>
        <fullName evidence="4 12">Movement protein</fullName>
    </recommendedName>
    <alternativeName>
        <fullName evidence="11 12">Cell-to-cell transport protein</fullName>
    </alternativeName>
</protein>
<name>A0A068B363_9VIRU</name>
<dbReference type="GO" id="GO:0046740">
    <property type="term" value="P:transport of virus in host, cell to cell"/>
    <property type="evidence" value="ECO:0007669"/>
    <property type="project" value="UniProtKB-KW"/>
</dbReference>
<evidence type="ECO:0000256" key="4">
    <source>
        <dbReference type="ARBA" id="ARBA00014660"/>
    </source>
</evidence>
<feature type="region of interest" description="Disordered" evidence="13">
    <location>
        <begin position="214"/>
        <end position="257"/>
    </location>
</feature>
<comment type="subcellular location">
    <subcellularLocation>
        <location evidence="2">Host cell junction</location>
        <location evidence="2">Host plasmodesma</location>
    </subcellularLocation>
    <subcellularLocation>
        <location evidence="1">Host cytoplasm</location>
        <location evidence="1">Host cytoskeleton</location>
    </subcellularLocation>
</comment>
<organism evidence="14">
    <name type="scientific">Pepper mild mottle virus</name>
    <dbReference type="NCBI Taxonomy" id="12239"/>
    <lineage>
        <taxon>Viruses</taxon>
        <taxon>Riboviria</taxon>
        <taxon>Orthornavirae</taxon>
        <taxon>Kitrinoviricota</taxon>
        <taxon>Alsuviricetes</taxon>
        <taxon>Martellivirales</taxon>
        <taxon>Virgaviridae</taxon>
        <taxon>Tobamovirus</taxon>
        <taxon>Tobamovirus capsici</taxon>
    </lineage>
</organism>
<keyword evidence="9" id="KW-1037">Host cytoskeleton</keyword>
<dbReference type="Pfam" id="PF01107">
    <property type="entry name" value="MP"/>
    <property type="match status" value="1"/>
</dbReference>
<evidence type="ECO:0000256" key="5">
    <source>
        <dbReference type="ARBA" id="ARBA00022448"/>
    </source>
</evidence>
<accession>A0A068B363</accession>
<keyword evidence="10" id="KW-1035">Host cytoplasm</keyword>
<evidence type="ECO:0000256" key="13">
    <source>
        <dbReference type="SAM" id="MobiDB-lite"/>
    </source>
</evidence>
<evidence type="ECO:0000256" key="10">
    <source>
        <dbReference type="ARBA" id="ARBA00023200"/>
    </source>
</evidence>
<proteinExistence type="inferred from homology"/>
<reference evidence="14" key="1">
    <citation type="submission" date="2014-03" db="EMBL/GenBank/DDBJ databases">
        <title>Molecular characterization of pepper mild motle virus strain infecting Capsicum in India.</title>
        <authorList>
            <person name="Rialch N."/>
            <person name="Patiyal K."/>
            <person name="Sharma A."/>
            <person name="Sharma V."/>
            <person name="Sharma P.N."/>
        </authorList>
    </citation>
    <scope>NUCLEOTIDE SEQUENCE</scope>
    <source>
        <strain evidence="14">HP1</strain>
    </source>
</reference>
<keyword evidence="7 12" id="KW-0916">Viral movement protein</keyword>
<keyword evidence="8" id="KW-1031">Host cell junction</keyword>
<feature type="compositionally biased region" description="Basic and acidic residues" evidence="13">
    <location>
        <begin position="224"/>
        <end position="237"/>
    </location>
</feature>
<gene>
    <name evidence="12" type="primary">MP</name>
</gene>
<keyword evidence="6 12" id="KW-0694">RNA-binding</keyword>
<dbReference type="PRINTS" id="PR00964">
    <property type="entry name" value="MOVEMENT"/>
</dbReference>
<dbReference type="GO" id="GO:0044163">
    <property type="term" value="C:host cytoskeleton"/>
    <property type="evidence" value="ECO:0007669"/>
    <property type="project" value="UniProtKB-SubCell"/>
</dbReference>
<evidence type="ECO:0000256" key="9">
    <source>
        <dbReference type="ARBA" id="ARBA00023111"/>
    </source>
</evidence>
<evidence type="ECO:0000256" key="6">
    <source>
        <dbReference type="ARBA" id="ARBA00022884"/>
    </source>
</evidence>
<evidence type="ECO:0000256" key="1">
    <source>
        <dbReference type="ARBA" id="ARBA00004133"/>
    </source>
</evidence>
<dbReference type="InterPro" id="IPR001022">
    <property type="entry name" value="TMV_movement"/>
</dbReference>
<keyword evidence="5 12" id="KW-0813">Transport</keyword>
<evidence type="ECO:0000256" key="12">
    <source>
        <dbReference type="RuleBase" id="RU004373"/>
    </source>
</evidence>
<comment type="similarity">
    <text evidence="3 12">Belongs to the tobamovirus movement protein family.</text>
</comment>
<evidence type="ECO:0000256" key="2">
    <source>
        <dbReference type="ARBA" id="ARBA00004621"/>
    </source>
</evidence>
<evidence type="ECO:0000313" key="14">
    <source>
        <dbReference type="EMBL" id="AIC77170.1"/>
    </source>
</evidence>
<dbReference type="GO" id="GO:0044219">
    <property type="term" value="C:host cell plasmodesma"/>
    <property type="evidence" value="ECO:0007669"/>
    <property type="project" value="UniProtKB-SubCell"/>
</dbReference>
<sequence>MALVVKDDVKISEFINLSAAEKLLPAVMTSVKTVRISKVDKVIAMENDSLSDVDLLKGVKLVKDGYVCLAGLVVSGEWNLPDNCRGGVSVCLVDKRMQRDDEATLGSYRTSAAKKRFAFKLIPNYSITTADAERNVWQVLVNIRGVAMEKGFCPLSLEFVSVCIVHKSNIKLGLREKITSVSEGGPVELTEAVVDEFIESVPMADRLRKFRNQSKKGSNKYVGKRNDNKGLNKEGKLFNKVRIGQNSESSDAESSSF</sequence>
<dbReference type="EMBL" id="KJ631123">
    <property type="protein sequence ID" value="AIC77170.1"/>
    <property type="molecule type" value="Genomic_RNA"/>
</dbReference>
<evidence type="ECO:0000256" key="3">
    <source>
        <dbReference type="ARBA" id="ARBA00006984"/>
    </source>
</evidence>